<feature type="non-terminal residue" evidence="4">
    <location>
        <position position="192"/>
    </location>
</feature>
<dbReference type="InterPro" id="IPR036249">
    <property type="entry name" value="Thioredoxin-like_sf"/>
</dbReference>
<gene>
    <name evidence="4" type="ORF">METZ01_LOCUS510590</name>
</gene>
<dbReference type="SUPFAM" id="SSF52833">
    <property type="entry name" value="Thioredoxin-like"/>
    <property type="match status" value="1"/>
</dbReference>
<proteinExistence type="inferred from homology"/>
<evidence type="ECO:0000313" key="4">
    <source>
        <dbReference type="EMBL" id="SVE57736.1"/>
    </source>
</evidence>
<dbReference type="PROSITE" id="PS00460">
    <property type="entry name" value="GLUTATHIONE_PEROXID_1"/>
    <property type="match status" value="1"/>
</dbReference>
<dbReference type="PANTHER" id="PTHR11592:SF134">
    <property type="entry name" value="PHOSPHOLIPID HYDROPEROXIDE GLUTATHIONE PEROXIDASE"/>
    <property type="match status" value="1"/>
</dbReference>
<evidence type="ECO:0000256" key="1">
    <source>
        <dbReference type="ARBA" id="ARBA00006926"/>
    </source>
</evidence>
<dbReference type="PROSITE" id="PS51355">
    <property type="entry name" value="GLUTATHIONE_PEROXID_3"/>
    <property type="match status" value="1"/>
</dbReference>
<comment type="similarity">
    <text evidence="1">Belongs to the glutathione peroxidase family.</text>
</comment>
<reference evidence="4" key="1">
    <citation type="submission" date="2018-05" db="EMBL/GenBank/DDBJ databases">
        <authorList>
            <person name="Lanie J.A."/>
            <person name="Ng W.-L."/>
            <person name="Kazmierczak K.M."/>
            <person name="Andrzejewski T.M."/>
            <person name="Davidsen T.M."/>
            <person name="Wayne K.J."/>
            <person name="Tettelin H."/>
            <person name="Glass J.I."/>
            <person name="Rusch D."/>
            <person name="Podicherti R."/>
            <person name="Tsui H.-C.T."/>
            <person name="Winkler M.E."/>
        </authorList>
    </citation>
    <scope>NUCLEOTIDE SEQUENCE</scope>
</reference>
<dbReference type="PIRSF" id="PIRSF000303">
    <property type="entry name" value="Glutathion_perox"/>
    <property type="match status" value="1"/>
</dbReference>
<dbReference type="InterPro" id="IPR000889">
    <property type="entry name" value="Glutathione_peroxidase"/>
</dbReference>
<dbReference type="PRINTS" id="PR01011">
    <property type="entry name" value="GLUTPROXDASE"/>
</dbReference>
<dbReference type="AlphaFoldDB" id="A0A383ELI7"/>
<dbReference type="Pfam" id="PF00255">
    <property type="entry name" value="GSHPx"/>
    <property type="match status" value="1"/>
</dbReference>
<protein>
    <recommendedName>
        <fullName evidence="5">Glutathione peroxidase</fullName>
    </recommendedName>
</protein>
<sequence>VKYLLFILIFITLSSFVFSFFKSDYAEIDDNSKNVYDYSLTLINGEKLDINSYQGKKIIIVNVASKCGYTPQYDGLQKLYDKYNDKIEVIGFPANDFLWQEPGKNEDIQTFCKVNYGVTFPIVQKSVVKKNKKQHPLFSWLTHKGLNGWNDSAPGWNFYKYLINESGELVNVFPSKIKPQDQQIINFIENKS</sequence>
<evidence type="ECO:0008006" key="5">
    <source>
        <dbReference type="Google" id="ProtNLM"/>
    </source>
</evidence>
<evidence type="ECO:0000256" key="3">
    <source>
        <dbReference type="ARBA" id="ARBA00023002"/>
    </source>
</evidence>
<keyword evidence="3" id="KW-0560">Oxidoreductase</keyword>
<dbReference type="CDD" id="cd00340">
    <property type="entry name" value="GSH_Peroxidase"/>
    <property type="match status" value="1"/>
</dbReference>
<dbReference type="GO" id="GO:0006979">
    <property type="term" value="P:response to oxidative stress"/>
    <property type="evidence" value="ECO:0007669"/>
    <property type="project" value="InterPro"/>
</dbReference>
<evidence type="ECO:0000256" key="2">
    <source>
        <dbReference type="ARBA" id="ARBA00022559"/>
    </source>
</evidence>
<feature type="non-terminal residue" evidence="4">
    <location>
        <position position="1"/>
    </location>
</feature>
<dbReference type="EMBL" id="UINC01227016">
    <property type="protein sequence ID" value="SVE57736.1"/>
    <property type="molecule type" value="Genomic_DNA"/>
</dbReference>
<keyword evidence="2" id="KW-0575">Peroxidase</keyword>
<accession>A0A383ELI7</accession>
<name>A0A383ELI7_9ZZZZ</name>
<dbReference type="GO" id="GO:0004601">
    <property type="term" value="F:peroxidase activity"/>
    <property type="evidence" value="ECO:0007669"/>
    <property type="project" value="UniProtKB-KW"/>
</dbReference>
<dbReference type="Gene3D" id="3.40.30.10">
    <property type="entry name" value="Glutaredoxin"/>
    <property type="match status" value="1"/>
</dbReference>
<dbReference type="PANTHER" id="PTHR11592">
    <property type="entry name" value="GLUTATHIONE PEROXIDASE"/>
    <property type="match status" value="1"/>
</dbReference>
<dbReference type="InterPro" id="IPR029759">
    <property type="entry name" value="GPX_AS"/>
</dbReference>
<organism evidence="4">
    <name type="scientific">marine metagenome</name>
    <dbReference type="NCBI Taxonomy" id="408172"/>
    <lineage>
        <taxon>unclassified sequences</taxon>
        <taxon>metagenomes</taxon>
        <taxon>ecological metagenomes</taxon>
    </lineage>
</organism>